<comment type="caution">
    <text evidence="2">The sequence shown here is derived from an EMBL/GenBank/DDBJ whole genome shotgun (WGS) entry which is preliminary data.</text>
</comment>
<dbReference type="Proteomes" id="UP000460715">
    <property type="component" value="Unassembled WGS sequence"/>
</dbReference>
<protein>
    <submittedName>
        <fullName evidence="2">Uncharacterized protein</fullName>
    </submittedName>
</protein>
<keyword evidence="1" id="KW-0812">Transmembrane</keyword>
<evidence type="ECO:0000313" key="2">
    <source>
        <dbReference type="EMBL" id="MXP65153.1"/>
    </source>
</evidence>
<feature type="transmembrane region" description="Helical" evidence="1">
    <location>
        <begin position="39"/>
        <end position="59"/>
    </location>
</feature>
<dbReference type="AlphaFoldDB" id="A0A845BC48"/>
<proteinExistence type="predicted"/>
<gene>
    <name evidence="2" type="ORF">E0493_17545</name>
</gene>
<evidence type="ECO:0000313" key="3">
    <source>
        <dbReference type="Proteomes" id="UP000460715"/>
    </source>
</evidence>
<sequence>MVTRSEILVLGLTAGVMGSLVGGLMLGIGLGLVVNNVHAGWVLVLPAAPAGGALGYLLARRLARQLGE</sequence>
<keyword evidence="1" id="KW-0472">Membrane</keyword>
<accession>A0A845BC48</accession>
<name>A0A845BC48_9PROT</name>
<feature type="transmembrane region" description="Helical" evidence="1">
    <location>
        <begin position="7"/>
        <end position="33"/>
    </location>
</feature>
<keyword evidence="3" id="KW-1185">Reference proteome</keyword>
<dbReference type="EMBL" id="SNVJ01000018">
    <property type="protein sequence ID" value="MXP65153.1"/>
    <property type="molecule type" value="Genomic_DNA"/>
</dbReference>
<evidence type="ECO:0000256" key="1">
    <source>
        <dbReference type="SAM" id="Phobius"/>
    </source>
</evidence>
<reference evidence="2 3" key="1">
    <citation type="submission" date="2019-03" db="EMBL/GenBank/DDBJ databases">
        <title>Roseomonas sp. a novel Roseomonas species isolated from Sea whip Gorgonian.</title>
        <authorList>
            <person name="Li F."/>
            <person name="Pan X."/>
            <person name="Huang S."/>
            <person name="Li Z."/>
            <person name="Meng B."/>
        </authorList>
    </citation>
    <scope>NUCLEOTIDE SEQUENCE [LARGE SCALE GENOMIC DNA]</scope>
    <source>
        <strain evidence="2 3">M0104</strain>
    </source>
</reference>
<organism evidence="2 3">
    <name type="scientific">Teichococcus coralli</name>
    <dbReference type="NCBI Taxonomy" id="2545983"/>
    <lineage>
        <taxon>Bacteria</taxon>
        <taxon>Pseudomonadati</taxon>
        <taxon>Pseudomonadota</taxon>
        <taxon>Alphaproteobacteria</taxon>
        <taxon>Acetobacterales</taxon>
        <taxon>Roseomonadaceae</taxon>
        <taxon>Roseomonas</taxon>
    </lineage>
</organism>
<keyword evidence="1" id="KW-1133">Transmembrane helix</keyword>